<feature type="compositionally biased region" description="Low complexity" evidence="1">
    <location>
        <begin position="113"/>
        <end position="131"/>
    </location>
</feature>
<keyword evidence="4" id="KW-1185">Reference proteome</keyword>
<name>A0ABP6RUZ8_9PSEU</name>
<proteinExistence type="predicted"/>
<dbReference type="InterPro" id="IPR049082">
    <property type="entry name" value="T7SS_signal"/>
</dbReference>
<organism evidence="3 4">
    <name type="scientific">Saccharopolyspora gregorii</name>
    <dbReference type="NCBI Taxonomy" id="33914"/>
    <lineage>
        <taxon>Bacteria</taxon>
        <taxon>Bacillati</taxon>
        <taxon>Actinomycetota</taxon>
        <taxon>Actinomycetes</taxon>
        <taxon>Pseudonocardiales</taxon>
        <taxon>Pseudonocardiaceae</taxon>
        <taxon>Saccharopolyspora</taxon>
    </lineage>
</organism>
<dbReference type="Pfam" id="PF21725">
    <property type="entry name" value="T7SS_signal"/>
    <property type="match status" value="1"/>
</dbReference>
<protein>
    <recommendedName>
        <fullName evidence="2">Putative T7SS secretion signal domain-containing protein</fullName>
    </recommendedName>
</protein>
<evidence type="ECO:0000313" key="3">
    <source>
        <dbReference type="EMBL" id="GAA3357802.1"/>
    </source>
</evidence>
<evidence type="ECO:0000313" key="4">
    <source>
        <dbReference type="Proteomes" id="UP001500483"/>
    </source>
</evidence>
<feature type="region of interest" description="Disordered" evidence="1">
    <location>
        <begin position="113"/>
        <end position="137"/>
    </location>
</feature>
<accession>A0ABP6RUZ8</accession>
<dbReference type="CDD" id="cd20745">
    <property type="entry name" value="FIX_RhsA_AHH_HNH-like"/>
    <property type="match status" value="1"/>
</dbReference>
<dbReference type="EMBL" id="BAAAYK010000038">
    <property type="protein sequence ID" value="GAA3357802.1"/>
    <property type="molecule type" value="Genomic_DNA"/>
</dbReference>
<dbReference type="Proteomes" id="UP001500483">
    <property type="component" value="Unassembled WGS sequence"/>
</dbReference>
<sequence length="364" mass="39037">MAELGETTQPRLLVPGSPESIDAQVRVLARRAGEAVDVAVALRAIDTGAWVGKAAEAFRARFEYEPTKWYDAGDALETAAQVLDVHAGVLRYAQGQAAEAIALWNRGQQQTARARAAQEAAPASPGESEAAFQDPGAATREAARQMLARAREQLQQVAAETALALRSCIPEEAESTVSQIAHGVLDVAGLVPGIGEVADLTNAAWYAAQGKGVEAGLSAAAAVPFLGWAAGTGKITKAVGEAAEAAKAAGHLPAQFGRAVRKDYRKTFFENHPELEGKVVVHHAVEQGAAKRYPDADLSMAEMHSYDNLRGIPKEENSTLHLKAIRKEWDSFYRSHPEATKEQLLDFATHVDNKYGQQFNPPMR</sequence>
<dbReference type="RefSeq" id="WP_344926769.1">
    <property type="nucleotide sequence ID" value="NZ_BAAAYK010000038.1"/>
</dbReference>
<evidence type="ECO:0000256" key="1">
    <source>
        <dbReference type="SAM" id="MobiDB-lite"/>
    </source>
</evidence>
<reference evidence="4" key="1">
    <citation type="journal article" date="2019" name="Int. J. Syst. Evol. Microbiol.">
        <title>The Global Catalogue of Microorganisms (GCM) 10K type strain sequencing project: providing services to taxonomists for standard genome sequencing and annotation.</title>
        <authorList>
            <consortium name="The Broad Institute Genomics Platform"/>
            <consortium name="The Broad Institute Genome Sequencing Center for Infectious Disease"/>
            <person name="Wu L."/>
            <person name="Ma J."/>
        </authorList>
    </citation>
    <scope>NUCLEOTIDE SEQUENCE [LARGE SCALE GENOMIC DNA]</scope>
    <source>
        <strain evidence="4">JCM 9687</strain>
    </source>
</reference>
<comment type="caution">
    <text evidence="3">The sequence shown here is derived from an EMBL/GenBank/DDBJ whole genome shotgun (WGS) entry which is preliminary data.</text>
</comment>
<feature type="domain" description="Putative T7SS secretion signal" evidence="2">
    <location>
        <begin position="3"/>
        <end position="167"/>
    </location>
</feature>
<gene>
    <name evidence="3" type="ORF">GCM10020366_27330</name>
</gene>
<evidence type="ECO:0000259" key="2">
    <source>
        <dbReference type="Pfam" id="PF21725"/>
    </source>
</evidence>